<dbReference type="GO" id="GO:0006400">
    <property type="term" value="P:tRNA modification"/>
    <property type="evidence" value="ECO:0007669"/>
    <property type="project" value="InterPro"/>
</dbReference>
<dbReference type="PANTHER" id="PTHR13452">
    <property type="entry name" value="THUMP DOMAIN CONTAINING PROTEIN 1-RELATED"/>
    <property type="match status" value="1"/>
</dbReference>
<keyword evidence="1" id="KW-0694">RNA-binding</keyword>
<name>A0AAD4EMV6_9PEZI</name>
<dbReference type="CDD" id="cd11717">
    <property type="entry name" value="THUMP_THUMPD1_like"/>
    <property type="match status" value="1"/>
</dbReference>
<gene>
    <name evidence="4" type="ORF">NEMBOFW57_010490</name>
</gene>
<dbReference type="Proteomes" id="UP001197093">
    <property type="component" value="Unassembled WGS sequence"/>
</dbReference>
<organism evidence="4 5">
    <name type="scientific">Staphylotrichum longicolle</name>
    <dbReference type="NCBI Taxonomy" id="669026"/>
    <lineage>
        <taxon>Eukaryota</taxon>
        <taxon>Fungi</taxon>
        <taxon>Dikarya</taxon>
        <taxon>Ascomycota</taxon>
        <taxon>Pezizomycotina</taxon>
        <taxon>Sordariomycetes</taxon>
        <taxon>Sordariomycetidae</taxon>
        <taxon>Sordariales</taxon>
        <taxon>Chaetomiaceae</taxon>
        <taxon>Staphylotrichum</taxon>
    </lineage>
</organism>
<accession>A0AAD4EMV6</accession>
<dbReference type="PROSITE" id="PS51165">
    <property type="entry name" value="THUMP"/>
    <property type="match status" value="1"/>
</dbReference>
<feature type="region of interest" description="Disordered" evidence="2">
    <location>
        <begin position="1"/>
        <end position="44"/>
    </location>
</feature>
<reference evidence="4" key="1">
    <citation type="submission" date="2023-02" db="EMBL/GenBank/DDBJ databases">
        <authorList>
            <person name="Palmer J.M."/>
        </authorList>
    </citation>
    <scope>NUCLEOTIDE SEQUENCE</scope>
    <source>
        <strain evidence="4">FW57</strain>
    </source>
</reference>
<dbReference type="InterPro" id="IPR040183">
    <property type="entry name" value="THUMPD1-like"/>
</dbReference>
<dbReference type="GO" id="GO:0003723">
    <property type="term" value="F:RNA binding"/>
    <property type="evidence" value="ECO:0007669"/>
    <property type="project" value="UniProtKB-UniRule"/>
</dbReference>
<dbReference type="InterPro" id="IPR004114">
    <property type="entry name" value="THUMP_dom"/>
</dbReference>
<dbReference type="SUPFAM" id="SSF143437">
    <property type="entry name" value="THUMP domain-like"/>
    <property type="match status" value="1"/>
</dbReference>
<evidence type="ECO:0000313" key="5">
    <source>
        <dbReference type="Proteomes" id="UP001197093"/>
    </source>
</evidence>
<dbReference type="Gene3D" id="3.30.2300.10">
    <property type="entry name" value="THUMP superfamily"/>
    <property type="match status" value="1"/>
</dbReference>
<sequence length="362" mass="38785">MGENGKRKDTPVGGGGQQAKKKKTGNAGKWKTPHQQAKSKALAAEASIQPGDTGIWVTCARHQEGKAAREIEVLFAEYAEKMYGIKSVHDAGGEGGGDEEGDGEDEIDIEAAIQKEVAALKAKPSAAGSEGGDNANRMTPVKMNVDCLLFVKTQSPVDPVAFVRRICEDAKRCGELPGLMRCRYVNRLTPVSVMGKATEGGLVEVAKEALGAWFDLSGKRAVKATSEAEVSGEDAGKSTAEETPATAETSGSDLEIKPFTFAIRPTIRNHSNLKRDLVINTIAGLINDDRHKVNLTTPDKVILVEIYQVGNNPESEYVPLPLTLVQTVCGISVVDGDWDELKRFNLTELYSQGRNASGCSKD</sequence>
<dbReference type="AlphaFoldDB" id="A0AAD4EMV6"/>
<feature type="domain" description="THUMP" evidence="3">
    <location>
        <begin position="204"/>
        <end position="313"/>
    </location>
</feature>
<evidence type="ECO:0000256" key="1">
    <source>
        <dbReference type="PROSITE-ProRule" id="PRU00529"/>
    </source>
</evidence>
<feature type="region of interest" description="Disordered" evidence="2">
    <location>
        <begin position="226"/>
        <end position="251"/>
    </location>
</feature>
<keyword evidence="5" id="KW-1185">Reference proteome</keyword>
<dbReference type="Pfam" id="PF02926">
    <property type="entry name" value="THUMP"/>
    <property type="match status" value="1"/>
</dbReference>
<feature type="compositionally biased region" description="Basic and acidic residues" evidence="2">
    <location>
        <begin position="1"/>
        <end position="10"/>
    </location>
</feature>
<evidence type="ECO:0000313" key="4">
    <source>
        <dbReference type="EMBL" id="KAG7284129.1"/>
    </source>
</evidence>
<dbReference type="PANTHER" id="PTHR13452:SF10">
    <property type="entry name" value="THUMP DOMAIN-CONTAINING PROTEIN 1"/>
    <property type="match status" value="1"/>
</dbReference>
<comment type="caution">
    <text evidence="4">The sequence shown here is derived from an EMBL/GenBank/DDBJ whole genome shotgun (WGS) entry which is preliminary data.</text>
</comment>
<proteinExistence type="predicted"/>
<evidence type="ECO:0000259" key="3">
    <source>
        <dbReference type="PROSITE" id="PS51165"/>
    </source>
</evidence>
<evidence type="ECO:0000256" key="2">
    <source>
        <dbReference type="SAM" id="MobiDB-lite"/>
    </source>
</evidence>
<dbReference type="EMBL" id="JAHCVI010000006">
    <property type="protein sequence ID" value="KAG7284129.1"/>
    <property type="molecule type" value="Genomic_DNA"/>
</dbReference>
<protein>
    <recommendedName>
        <fullName evidence="3">THUMP domain-containing protein</fullName>
    </recommendedName>
</protein>